<keyword evidence="2" id="KW-0812">Transmembrane</keyword>
<dbReference type="GO" id="GO:0005886">
    <property type="term" value="C:plasma membrane"/>
    <property type="evidence" value="ECO:0007669"/>
    <property type="project" value="InterPro"/>
</dbReference>
<protein>
    <recommendedName>
        <fullName evidence="5">Transmembrane protein</fullName>
    </recommendedName>
</protein>
<keyword evidence="1" id="KW-0175">Coiled coil</keyword>
<feature type="transmembrane region" description="Helical" evidence="2">
    <location>
        <begin position="599"/>
        <end position="619"/>
    </location>
</feature>
<gene>
    <name evidence="3" type="primary">Contig16454.g17520</name>
    <name evidence="3" type="ORF">STYLEM_17753</name>
</gene>
<dbReference type="EMBL" id="CCKQ01016758">
    <property type="protein sequence ID" value="CDW88631.1"/>
    <property type="molecule type" value="Genomic_DNA"/>
</dbReference>
<feature type="transmembrane region" description="Helical" evidence="2">
    <location>
        <begin position="489"/>
        <end position="510"/>
    </location>
</feature>
<reference evidence="3 4" key="1">
    <citation type="submission" date="2014-06" db="EMBL/GenBank/DDBJ databases">
        <authorList>
            <person name="Swart Estienne"/>
        </authorList>
    </citation>
    <scope>NUCLEOTIDE SEQUENCE [LARGE SCALE GENOMIC DNA]</scope>
    <source>
        <strain evidence="3 4">130c</strain>
    </source>
</reference>
<feature type="transmembrane region" description="Helical" evidence="2">
    <location>
        <begin position="451"/>
        <end position="474"/>
    </location>
</feature>
<dbReference type="InParanoid" id="A0A078B2Z6"/>
<name>A0A078B2Z6_STYLE</name>
<keyword evidence="2" id="KW-1133">Transmembrane helix</keyword>
<evidence type="ECO:0000313" key="3">
    <source>
        <dbReference type="EMBL" id="CDW88631.1"/>
    </source>
</evidence>
<keyword evidence="2" id="KW-0472">Membrane</keyword>
<feature type="transmembrane region" description="Helical" evidence="2">
    <location>
        <begin position="773"/>
        <end position="793"/>
    </location>
</feature>
<feature type="transmembrane region" description="Helical" evidence="2">
    <location>
        <begin position="699"/>
        <end position="721"/>
    </location>
</feature>
<dbReference type="InterPro" id="IPR038900">
    <property type="entry name" value="TMC"/>
</dbReference>
<organism evidence="3 4">
    <name type="scientific">Stylonychia lemnae</name>
    <name type="common">Ciliate</name>
    <dbReference type="NCBI Taxonomy" id="5949"/>
    <lineage>
        <taxon>Eukaryota</taxon>
        <taxon>Sar</taxon>
        <taxon>Alveolata</taxon>
        <taxon>Ciliophora</taxon>
        <taxon>Intramacronucleata</taxon>
        <taxon>Spirotrichea</taxon>
        <taxon>Stichotrichia</taxon>
        <taxon>Sporadotrichida</taxon>
        <taxon>Oxytrichidae</taxon>
        <taxon>Stylonychinae</taxon>
        <taxon>Stylonychia</taxon>
    </lineage>
</organism>
<feature type="coiled-coil region" evidence="1">
    <location>
        <begin position="178"/>
        <end position="205"/>
    </location>
</feature>
<proteinExistence type="predicted"/>
<feature type="coiled-coil region" evidence="1">
    <location>
        <begin position="122"/>
        <end position="149"/>
    </location>
</feature>
<dbReference type="PANTHER" id="PTHR23302:SF24">
    <property type="entry name" value="TMC DOMAIN-CONTAINING PROTEIN"/>
    <property type="match status" value="1"/>
</dbReference>
<accession>A0A078B2Z6</accession>
<sequence>MDNFNSKTSRPLFTPNSNFLDQFKSRASQRYQNIPDNSIDVSSTDVDDLKVDRQNRYKVNNEVSESMVKIKDFSGNQIANGLKNVDQHNEFENRVYKQSKATSIEDLMRLPEKLGPKNMSRLKDLKNQMDQLQSVIADFEQQKVKERVKEDLLIEEFYKNMKFKDDIKQKLYDKKKENMKLDLQLKSSQEEIEDLLQMIQEKNQQSSNPVKSSNLLLNKKMLEDKKRRERLQLKIALANGVDFLGDNAIKVSEKKILSRWEKLKIQVADIIDRIQPFKSEMQQIYIKFDRSINNFFQLFRFLFVFSMITFVLYAYLLLIHFINTDSSEISKICNTVVPCILYYSRFLAKEGTAYCSTIGLFVIIGLIICLYQWIKFDRQAKYQQIFKKDGIIFARMVLNSWNWSVNEKTQQEDLAESSFNEVLFALKEYVIAKRILYRPQSIKNALLFRRVITGLLSIIVIIFGWAGIIAASLYEENIVNYFGKFLPDIVAGFIPTVIVTIVNFIVLFLLEKLTEFEEWDFAYDNLKQLIWRSYVASIMNNLIFIIIQVELASGNAFFGDDTIASFDQANKQKVLYQCREDMVAVNFLQLVIHLDQLEIQFVSEIVTKWLLTLIWMGYYKIRNAINKNYEWIKEVGTPDEVVWIISFQLIIWSTIIYFPYMVFLQPFIMLIQFKYTHFVIYKWKKQPTFSSNEDAIGNFYNTFLTFTFIIVIVIISMFLFLPMDRYSRVSDPKKMCGPYPTNVSVINASNLFFKSNINPQEDEDQNESLTTRYFLSFPFITSIALILISSIQLQKGLIEVYENYKKQKFKDYDNQIEDLQLNYFTLVRKDNLFKDARRQSNFNSNA</sequence>
<evidence type="ECO:0000256" key="2">
    <source>
        <dbReference type="SAM" id="Phobius"/>
    </source>
</evidence>
<evidence type="ECO:0000256" key="1">
    <source>
        <dbReference type="SAM" id="Coils"/>
    </source>
</evidence>
<dbReference type="OMA" id="ATIACIG"/>
<feature type="transmembrane region" description="Helical" evidence="2">
    <location>
        <begin position="298"/>
        <end position="322"/>
    </location>
</feature>
<keyword evidence="4" id="KW-1185">Reference proteome</keyword>
<feature type="transmembrane region" description="Helical" evidence="2">
    <location>
        <begin position="640"/>
        <end position="660"/>
    </location>
</feature>
<evidence type="ECO:0008006" key="5">
    <source>
        <dbReference type="Google" id="ProtNLM"/>
    </source>
</evidence>
<dbReference type="Proteomes" id="UP000039865">
    <property type="component" value="Unassembled WGS sequence"/>
</dbReference>
<dbReference type="AlphaFoldDB" id="A0A078B2Z6"/>
<feature type="transmembrane region" description="Helical" evidence="2">
    <location>
        <begin position="531"/>
        <end position="549"/>
    </location>
</feature>
<feature type="transmembrane region" description="Helical" evidence="2">
    <location>
        <begin position="351"/>
        <end position="374"/>
    </location>
</feature>
<dbReference type="PANTHER" id="PTHR23302">
    <property type="entry name" value="TRANSMEMBRANE CHANNEL-RELATED"/>
    <property type="match status" value="1"/>
</dbReference>
<evidence type="ECO:0000313" key="4">
    <source>
        <dbReference type="Proteomes" id="UP000039865"/>
    </source>
</evidence>
<dbReference type="GO" id="GO:0008381">
    <property type="term" value="F:mechanosensitive monoatomic ion channel activity"/>
    <property type="evidence" value="ECO:0007669"/>
    <property type="project" value="TreeGrafter"/>
</dbReference>